<gene>
    <name evidence="1" type="ORF">H0H81_008596</name>
</gene>
<comment type="caution">
    <text evidence="1">The sequence shown here is derived from an EMBL/GenBank/DDBJ whole genome shotgun (WGS) entry which is preliminary data.</text>
</comment>
<reference evidence="1" key="2">
    <citation type="submission" date="2021-10" db="EMBL/GenBank/DDBJ databases">
        <title>Phylogenomics reveals ancestral predisposition of the termite-cultivated fungus Termitomyces towards a domesticated lifestyle.</title>
        <authorList>
            <person name="Auxier B."/>
            <person name="Grum-Grzhimaylo A."/>
            <person name="Cardenas M.E."/>
            <person name="Lodge J.D."/>
            <person name="Laessoe T."/>
            <person name="Pedersen O."/>
            <person name="Smith M.E."/>
            <person name="Kuyper T.W."/>
            <person name="Franco-Molano E.A."/>
            <person name="Baroni T.J."/>
            <person name="Aanen D.K."/>
        </authorList>
    </citation>
    <scope>NUCLEOTIDE SEQUENCE</scope>
    <source>
        <strain evidence="1">D49</strain>
    </source>
</reference>
<dbReference type="InterPro" id="IPR032675">
    <property type="entry name" value="LRR_dom_sf"/>
</dbReference>
<name>A0A9P7GQ59_9AGAR</name>
<dbReference type="AlphaFoldDB" id="A0A9P7GQ59"/>
<organism evidence="1 2">
    <name type="scientific">Sphagnurus paluster</name>
    <dbReference type="NCBI Taxonomy" id="117069"/>
    <lineage>
        <taxon>Eukaryota</taxon>
        <taxon>Fungi</taxon>
        <taxon>Dikarya</taxon>
        <taxon>Basidiomycota</taxon>
        <taxon>Agaricomycotina</taxon>
        <taxon>Agaricomycetes</taxon>
        <taxon>Agaricomycetidae</taxon>
        <taxon>Agaricales</taxon>
        <taxon>Tricholomatineae</taxon>
        <taxon>Lyophyllaceae</taxon>
        <taxon>Sphagnurus</taxon>
    </lineage>
</organism>
<reference evidence="1" key="1">
    <citation type="submission" date="2021-02" db="EMBL/GenBank/DDBJ databases">
        <authorList>
            <person name="Nieuwenhuis M."/>
            <person name="Van De Peppel L.J.J."/>
        </authorList>
    </citation>
    <scope>NUCLEOTIDE SEQUENCE</scope>
    <source>
        <strain evidence="1">D49</strain>
    </source>
</reference>
<dbReference type="SUPFAM" id="SSF52047">
    <property type="entry name" value="RNI-like"/>
    <property type="match status" value="1"/>
</dbReference>
<dbReference type="Gene3D" id="3.80.10.10">
    <property type="entry name" value="Ribonuclease Inhibitor"/>
    <property type="match status" value="1"/>
</dbReference>
<dbReference type="OrthoDB" id="3250756at2759"/>
<dbReference type="EMBL" id="JABCKI010000240">
    <property type="protein sequence ID" value="KAG5651460.1"/>
    <property type="molecule type" value="Genomic_DNA"/>
</dbReference>
<sequence>MSGPASLSPEICARIVQAIPARRGSNELAILCRTCKAFQREAEVKLYSVLNFSDAARVHDPRQRVLAREFWLGVQNALKQMHNLNILTMYDNTLANSWIFDSPHIKFQLHELALRFNWDAPLVRFIKSQSKLQRLQIFDYLDESCYLPLAPGSLPALRIFEGTLMVGLQMFSSPLTHLQITFDPETQSPLPELSPRLWSVQKTLRSLSLLDITEDVVGDVLDLIASTCPDLVHLGLIPLPPIQREDLHHALMHMHSLRTIQLDIGAWQPVPTQSAQRALAAELRVFCPSLRVVIFWIGTTRFSAGMTRFRWHYVYPTAANGNGNTGEGQWAHGVETHVYPQLDQTWSMV</sequence>
<dbReference type="Proteomes" id="UP000717328">
    <property type="component" value="Unassembled WGS sequence"/>
</dbReference>
<accession>A0A9P7GQ59</accession>
<proteinExistence type="predicted"/>
<evidence type="ECO:0000313" key="1">
    <source>
        <dbReference type="EMBL" id="KAG5651460.1"/>
    </source>
</evidence>
<protein>
    <submittedName>
        <fullName evidence="1">Uncharacterized protein</fullName>
    </submittedName>
</protein>
<evidence type="ECO:0000313" key="2">
    <source>
        <dbReference type="Proteomes" id="UP000717328"/>
    </source>
</evidence>
<keyword evidence="2" id="KW-1185">Reference proteome</keyword>